<organism evidence="1">
    <name type="scientific">Woronichinia naegeliana WA131</name>
    <dbReference type="NCBI Taxonomy" id="2824559"/>
    <lineage>
        <taxon>Bacteria</taxon>
        <taxon>Bacillati</taxon>
        <taxon>Cyanobacteriota</taxon>
        <taxon>Cyanophyceae</taxon>
        <taxon>Synechococcales</taxon>
        <taxon>Coelosphaeriaceae</taxon>
        <taxon>Woronichinia</taxon>
    </lineage>
</organism>
<dbReference type="Proteomes" id="UP001065613">
    <property type="component" value="Chromosome"/>
</dbReference>
<dbReference type="SUPFAM" id="SSF160246">
    <property type="entry name" value="EspE N-terminal domain-like"/>
    <property type="match status" value="1"/>
</dbReference>
<gene>
    <name evidence="1" type="ORF">KA717_03235</name>
</gene>
<reference evidence="1" key="1">
    <citation type="submission" date="2021-04" db="EMBL/GenBank/DDBJ databases">
        <title>Genome sequence of Woronichinia naegeliana from Washington state freshwater lake bloom.</title>
        <authorList>
            <person name="Dreher T.W."/>
        </authorList>
    </citation>
    <scope>NUCLEOTIDE SEQUENCE</scope>
    <source>
        <strain evidence="1">WA131</strain>
    </source>
</reference>
<dbReference type="EMBL" id="CP073041">
    <property type="protein sequence ID" value="UXE61949.1"/>
    <property type="molecule type" value="Genomic_DNA"/>
</dbReference>
<dbReference type="AlphaFoldDB" id="A0A977KXW1"/>
<proteinExistence type="predicted"/>
<evidence type="ECO:0000313" key="1">
    <source>
        <dbReference type="EMBL" id="UXE61949.1"/>
    </source>
</evidence>
<accession>A0A977KXW1</accession>
<sequence>MLATTMTRSQNNPSATQLMKLGEILLRKRWITAQQLEEAIAQQTYFRLKLGELLVMKGLLAPPQVEEALQEQMWRKQGFWII</sequence>
<dbReference type="KEGG" id="wna:KA717_03235"/>
<protein>
    <submittedName>
        <fullName evidence="1">Uncharacterized protein</fullName>
    </submittedName>
</protein>
<name>A0A977KXW1_9CYAN</name>
<dbReference type="InterPro" id="IPR037257">
    <property type="entry name" value="T2SS_E_N_sf"/>
</dbReference>